<dbReference type="Pfam" id="PF02195">
    <property type="entry name" value="ParB_N"/>
    <property type="match status" value="1"/>
</dbReference>
<evidence type="ECO:0000313" key="4">
    <source>
        <dbReference type="Proteomes" id="UP000178742"/>
    </source>
</evidence>
<name>A0A1F6M415_9BACT</name>
<evidence type="ECO:0000256" key="1">
    <source>
        <dbReference type="SAM" id="MobiDB-lite"/>
    </source>
</evidence>
<accession>A0A1F6M415</accession>
<feature type="region of interest" description="Disordered" evidence="1">
    <location>
        <begin position="1"/>
        <end position="62"/>
    </location>
</feature>
<dbReference type="Proteomes" id="UP000178742">
    <property type="component" value="Unassembled WGS sequence"/>
</dbReference>
<sequence>MPRPAPKPSQLKKSRKTAAKHTSTRVMENSTPEPTPLASAPEPAPPQEKRRGRPRKSGVPVDVPTIFDGDLVVKQVPMSEIDLSDLTYRFRAVVRVADLARSIRESGQQIPAVVRPHPSPASGFKWQLISGFRRATALIELKAETIAAYARTVTFER</sequence>
<dbReference type="SMART" id="SM00470">
    <property type="entry name" value="ParB"/>
    <property type="match status" value="1"/>
</dbReference>
<comment type="caution">
    <text evidence="3">The sequence shown here is derived from an EMBL/GenBank/DDBJ whole genome shotgun (WGS) entry which is preliminary data.</text>
</comment>
<reference evidence="3 4" key="1">
    <citation type="journal article" date="2016" name="Nat. Commun.">
        <title>Thousands of microbial genomes shed light on interconnected biogeochemical processes in an aquifer system.</title>
        <authorList>
            <person name="Anantharaman K."/>
            <person name="Brown C.T."/>
            <person name="Hug L.A."/>
            <person name="Sharon I."/>
            <person name="Castelle C.J."/>
            <person name="Probst A.J."/>
            <person name="Thomas B.C."/>
            <person name="Singh A."/>
            <person name="Wilkins M.J."/>
            <person name="Karaoz U."/>
            <person name="Brodie E.L."/>
            <person name="Williams K.H."/>
            <person name="Hubbard S.S."/>
            <person name="Banfield J.F."/>
        </authorList>
    </citation>
    <scope>NUCLEOTIDE SEQUENCE [LARGE SCALE GENOMIC DNA]</scope>
</reference>
<dbReference type="AlphaFoldDB" id="A0A1F6M415"/>
<proteinExistence type="predicted"/>
<dbReference type="SUPFAM" id="SSF110849">
    <property type="entry name" value="ParB/Sulfiredoxin"/>
    <property type="match status" value="1"/>
</dbReference>
<dbReference type="InterPro" id="IPR003115">
    <property type="entry name" value="ParB_N"/>
</dbReference>
<gene>
    <name evidence="3" type="ORF">A3B90_01350</name>
</gene>
<evidence type="ECO:0000259" key="2">
    <source>
        <dbReference type="SMART" id="SM00470"/>
    </source>
</evidence>
<feature type="compositionally biased region" description="Basic residues" evidence="1">
    <location>
        <begin position="10"/>
        <end position="23"/>
    </location>
</feature>
<feature type="domain" description="ParB-like N-terminal" evidence="2">
    <location>
        <begin position="79"/>
        <end position="154"/>
    </location>
</feature>
<organism evidence="3 4">
    <name type="scientific">Candidatus Magasanikbacteria bacterium RIFCSPHIGHO2_02_FULL_41_13</name>
    <dbReference type="NCBI Taxonomy" id="1798676"/>
    <lineage>
        <taxon>Bacteria</taxon>
        <taxon>Candidatus Magasanikiibacteriota</taxon>
    </lineage>
</organism>
<dbReference type="InterPro" id="IPR036086">
    <property type="entry name" value="ParB/Sulfiredoxin_sf"/>
</dbReference>
<dbReference type="EMBL" id="MFPX01000020">
    <property type="protein sequence ID" value="OGH66325.1"/>
    <property type="molecule type" value="Genomic_DNA"/>
</dbReference>
<protein>
    <recommendedName>
        <fullName evidence="2">ParB-like N-terminal domain-containing protein</fullName>
    </recommendedName>
</protein>
<dbReference type="Gene3D" id="3.90.1530.30">
    <property type="match status" value="1"/>
</dbReference>
<evidence type="ECO:0000313" key="3">
    <source>
        <dbReference type="EMBL" id="OGH66325.1"/>
    </source>
</evidence>